<evidence type="ECO:0000256" key="2">
    <source>
        <dbReference type="ARBA" id="ARBA00051243"/>
    </source>
</evidence>
<keyword evidence="5" id="KW-0479">Metal-binding</keyword>
<dbReference type="GO" id="GO:0005524">
    <property type="term" value="F:ATP binding"/>
    <property type="evidence" value="ECO:0007669"/>
    <property type="project" value="UniProtKB-UniRule"/>
</dbReference>
<dbReference type="OrthoDB" id="28230at2759"/>
<evidence type="ECO:0000256" key="6">
    <source>
        <dbReference type="PROSITE-ProRule" id="PRU10141"/>
    </source>
</evidence>
<dbReference type="PRINTS" id="PR00109">
    <property type="entry name" value="TYRKINASE"/>
</dbReference>
<dbReference type="Proteomes" id="UP000014760">
    <property type="component" value="Unassembled WGS sequence"/>
</dbReference>
<feature type="binding site" evidence="5">
    <location>
        <position position="175"/>
    </location>
    <ligand>
        <name>Mg(2+)</name>
        <dbReference type="ChEBI" id="CHEBI:18420"/>
    </ligand>
</feature>
<feature type="binding site" evidence="4">
    <location>
        <begin position="26"/>
        <end position="33"/>
    </location>
    <ligand>
        <name>ATP</name>
        <dbReference type="ChEBI" id="CHEBI:30616"/>
    </ligand>
</feature>
<dbReference type="GO" id="GO:0005886">
    <property type="term" value="C:plasma membrane"/>
    <property type="evidence" value="ECO:0007669"/>
    <property type="project" value="TreeGrafter"/>
</dbReference>
<dbReference type="InterPro" id="IPR011009">
    <property type="entry name" value="Kinase-like_dom_sf"/>
</dbReference>
<dbReference type="STRING" id="283909.R7UJ65"/>
<reference evidence="9" key="3">
    <citation type="submission" date="2015-06" db="UniProtKB">
        <authorList>
            <consortium name="EnsemblMetazoa"/>
        </authorList>
    </citation>
    <scope>IDENTIFICATION</scope>
</reference>
<name>R7UJ65_CAPTE</name>
<evidence type="ECO:0000313" key="8">
    <source>
        <dbReference type="EMBL" id="ELU06579.1"/>
    </source>
</evidence>
<dbReference type="EMBL" id="AMQN01007353">
    <property type="status" value="NOT_ANNOTATED_CDS"/>
    <property type="molecule type" value="Genomic_DNA"/>
</dbReference>
<dbReference type="PANTHER" id="PTHR24416:SF621">
    <property type="entry name" value="TYROSINE KINASE RECEPTOR CAD96CA"/>
    <property type="match status" value="1"/>
</dbReference>
<feature type="active site" description="Proton acceptor" evidence="3">
    <location>
        <position position="157"/>
    </location>
</feature>
<dbReference type="SMART" id="SM00219">
    <property type="entry name" value="TyrKc"/>
    <property type="match status" value="1"/>
</dbReference>
<dbReference type="PROSITE" id="PS50011">
    <property type="entry name" value="PROTEIN_KINASE_DOM"/>
    <property type="match status" value="1"/>
</dbReference>
<dbReference type="GO" id="GO:0046872">
    <property type="term" value="F:metal ion binding"/>
    <property type="evidence" value="ECO:0007669"/>
    <property type="project" value="UniProtKB-KW"/>
</dbReference>
<dbReference type="AlphaFoldDB" id="R7UJ65"/>
<keyword evidence="4 6" id="KW-0067">ATP-binding</keyword>
<dbReference type="EMBL" id="KB300512">
    <property type="protein sequence ID" value="ELU06579.1"/>
    <property type="molecule type" value="Genomic_DNA"/>
</dbReference>
<accession>R7UJ65</accession>
<feature type="binding site" evidence="4">
    <location>
        <position position="161"/>
    </location>
    <ligand>
        <name>ATP</name>
        <dbReference type="ChEBI" id="CHEBI:30616"/>
    </ligand>
</feature>
<dbReference type="InterPro" id="IPR020635">
    <property type="entry name" value="Tyr_kinase_cat_dom"/>
</dbReference>
<dbReference type="GO" id="GO:0004714">
    <property type="term" value="F:transmembrane receptor protein tyrosine kinase activity"/>
    <property type="evidence" value="ECO:0007669"/>
    <property type="project" value="UniProtKB-EC"/>
</dbReference>
<sequence length="288" mass="32715">VSPIKLPPLDEWEVSREAIVIIGRLGEGSFGEVLKAECYDLHGSQGVHTVAVKKLKEHCPREEVEAFYRELQMMKSLPLHPNVIQLCGCCTSQEPAFIIMEFVSNGNLQQYLRDRRSYGNGRQWTAATLTTRDLTAFAVHVASGMDFVSSQGLLHRDLAARNVLVSDELVCKVSDFGLSRDVINCREYESKTKRCLPLRWMSPESLFDNIYSTKSDVWSFGVLLWEIVTLGSSPYPGMTGRDVMEMIDQGYRMDRPRHCPKPLYDVMRDCWSAEPNARPSFKALTDRL</sequence>
<dbReference type="InterPro" id="IPR000719">
    <property type="entry name" value="Prot_kinase_dom"/>
</dbReference>
<proteinExistence type="predicted"/>
<dbReference type="FunFam" id="1.10.510.10:FF:000462">
    <property type="entry name" value="Receptor tyrosine kinase"/>
    <property type="match status" value="1"/>
</dbReference>
<dbReference type="PROSITE" id="PS00107">
    <property type="entry name" value="PROTEIN_KINASE_ATP"/>
    <property type="match status" value="1"/>
</dbReference>
<keyword evidence="5" id="KW-0460">Magnesium</keyword>
<dbReference type="Gene3D" id="3.30.200.20">
    <property type="entry name" value="Phosphorylase Kinase, domain 1"/>
    <property type="match status" value="1"/>
</dbReference>
<feature type="binding site" evidence="6">
    <location>
        <position position="54"/>
    </location>
    <ligand>
        <name>ATP</name>
        <dbReference type="ChEBI" id="CHEBI:30616"/>
    </ligand>
</feature>
<dbReference type="InterPro" id="IPR008266">
    <property type="entry name" value="Tyr_kinase_AS"/>
</dbReference>
<evidence type="ECO:0000256" key="4">
    <source>
        <dbReference type="PIRSR" id="PIRSR000615-2"/>
    </source>
</evidence>
<feature type="domain" description="Protein kinase" evidence="7">
    <location>
        <begin position="19"/>
        <end position="288"/>
    </location>
</feature>
<feature type="binding site" evidence="5">
    <location>
        <position position="162"/>
    </location>
    <ligand>
        <name>Mg(2+)</name>
        <dbReference type="ChEBI" id="CHEBI:18420"/>
    </ligand>
</feature>
<evidence type="ECO:0000256" key="3">
    <source>
        <dbReference type="PIRSR" id="PIRSR000615-1"/>
    </source>
</evidence>
<feature type="non-terminal residue" evidence="8">
    <location>
        <position position="288"/>
    </location>
</feature>
<dbReference type="InterPro" id="IPR050122">
    <property type="entry name" value="RTK"/>
</dbReference>
<feature type="non-terminal residue" evidence="8">
    <location>
        <position position="1"/>
    </location>
</feature>
<dbReference type="PROSITE" id="PS00109">
    <property type="entry name" value="PROTEIN_KINASE_TYR"/>
    <property type="match status" value="1"/>
</dbReference>
<organism evidence="8">
    <name type="scientific">Capitella teleta</name>
    <name type="common">Polychaete worm</name>
    <dbReference type="NCBI Taxonomy" id="283909"/>
    <lineage>
        <taxon>Eukaryota</taxon>
        <taxon>Metazoa</taxon>
        <taxon>Spiralia</taxon>
        <taxon>Lophotrochozoa</taxon>
        <taxon>Annelida</taxon>
        <taxon>Polychaeta</taxon>
        <taxon>Sedentaria</taxon>
        <taxon>Scolecida</taxon>
        <taxon>Capitellidae</taxon>
        <taxon>Capitella</taxon>
    </lineage>
</organism>
<evidence type="ECO:0000256" key="5">
    <source>
        <dbReference type="PIRSR" id="PIRSR000615-3"/>
    </source>
</evidence>
<feature type="binding site" evidence="4">
    <location>
        <position position="53"/>
    </location>
    <ligand>
        <name>ATP</name>
        <dbReference type="ChEBI" id="CHEBI:30616"/>
    </ligand>
</feature>
<evidence type="ECO:0000313" key="9">
    <source>
        <dbReference type="EnsemblMetazoa" id="CapteP45220"/>
    </source>
</evidence>
<comment type="catalytic activity">
    <reaction evidence="2">
        <text>L-tyrosyl-[protein] + ATP = O-phospho-L-tyrosyl-[protein] + ADP + H(+)</text>
        <dbReference type="Rhea" id="RHEA:10596"/>
        <dbReference type="Rhea" id="RHEA-COMP:10136"/>
        <dbReference type="Rhea" id="RHEA-COMP:20101"/>
        <dbReference type="ChEBI" id="CHEBI:15378"/>
        <dbReference type="ChEBI" id="CHEBI:30616"/>
        <dbReference type="ChEBI" id="CHEBI:46858"/>
        <dbReference type="ChEBI" id="CHEBI:61978"/>
        <dbReference type="ChEBI" id="CHEBI:456216"/>
        <dbReference type="EC" id="2.7.10.1"/>
    </reaction>
</comment>
<dbReference type="EnsemblMetazoa" id="CapteT45220">
    <property type="protein sequence ID" value="CapteP45220"/>
    <property type="gene ID" value="CapteG45220"/>
</dbReference>
<keyword evidence="4 6" id="KW-0547">Nucleotide-binding</keyword>
<comment type="subcellular location">
    <subcellularLocation>
        <location evidence="1">Membrane</location>
        <topology evidence="1">Single-pass membrane protein</topology>
    </subcellularLocation>
</comment>
<protein>
    <recommendedName>
        <fullName evidence="7">Protein kinase domain-containing protein</fullName>
    </recommendedName>
</protein>
<gene>
    <name evidence="8" type="ORF">CAPTEDRAFT_45220</name>
</gene>
<dbReference type="Gene3D" id="1.10.510.10">
    <property type="entry name" value="Transferase(Phosphotransferase) domain 1"/>
    <property type="match status" value="1"/>
</dbReference>
<dbReference type="PIRSF" id="PIRSF000615">
    <property type="entry name" value="TyrPK_CSF1-R"/>
    <property type="match status" value="1"/>
</dbReference>
<dbReference type="SUPFAM" id="SSF56112">
    <property type="entry name" value="Protein kinase-like (PK-like)"/>
    <property type="match status" value="1"/>
</dbReference>
<dbReference type="GO" id="GO:0007169">
    <property type="term" value="P:cell surface receptor protein tyrosine kinase signaling pathway"/>
    <property type="evidence" value="ECO:0007669"/>
    <property type="project" value="TreeGrafter"/>
</dbReference>
<dbReference type="PANTHER" id="PTHR24416">
    <property type="entry name" value="TYROSINE-PROTEIN KINASE RECEPTOR"/>
    <property type="match status" value="1"/>
</dbReference>
<dbReference type="GO" id="GO:0043235">
    <property type="term" value="C:receptor complex"/>
    <property type="evidence" value="ECO:0007669"/>
    <property type="project" value="TreeGrafter"/>
</dbReference>
<evidence type="ECO:0000256" key="1">
    <source>
        <dbReference type="ARBA" id="ARBA00004167"/>
    </source>
</evidence>
<reference evidence="8 10" key="2">
    <citation type="journal article" date="2013" name="Nature">
        <title>Insights into bilaterian evolution from three spiralian genomes.</title>
        <authorList>
            <person name="Simakov O."/>
            <person name="Marletaz F."/>
            <person name="Cho S.J."/>
            <person name="Edsinger-Gonzales E."/>
            <person name="Havlak P."/>
            <person name="Hellsten U."/>
            <person name="Kuo D.H."/>
            <person name="Larsson T."/>
            <person name="Lv J."/>
            <person name="Arendt D."/>
            <person name="Savage R."/>
            <person name="Osoegawa K."/>
            <person name="de Jong P."/>
            <person name="Grimwood J."/>
            <person name="Chapman J.A."/>
            <person name="Shapiro H."/>
            <person name="Aerts A."/>
            <person name="Otillar R.P."/>
            <person name="Terry A.Y."/>
            <person name="Boore J.L."/>
            <person name="Grigoriev I.V."/>
            <person name="Lindberg D.R."/>
            <person name="Seaver E.C."/>
            <person name="Weisblat D.A."/>
            <person name="Putnam N.H."/>
            <person name="Rokhsar D.S."/>
        </authorList>
    </citation>
    <scope>NUCLEOTIDE SEQUENCE</scope>
    <source>
        <strain evidence="8 10">I ESC-2004</strain>
    </source>
</reference>
<dbReference type="OMA" id="RCLDICV"/>
<evidence type="ECO:0000313" key="10">
    <source>
        <dbReference type="Proteomes" id="UP000014760"/>
    </source>
</evidence>
<dbReference type="CDD" id="cd00192">
    <property type="entry name" value="PTKc"/>
    <property type="match status" value="1"/>
</dbReference>
<keyword evidence="10" id="KW-1185">Reference proteome</keyword>
<dbReference type="Pfam" id="PF07714">
    <property type="entry name" value="PK_Tyr_Ser-Thr"/>
    <property type="match status" value="1"/>
</dbReference>
<dbReference type="InterPro" id="IPR017441">
    <property type="entry name" value="Protein_kinase_ATP_BS"/>
</dbReference>
<reference evidence="10" key="1">
    <citation type="submission" date="2012-12" db="EMBL/GenBank/DDBJ databases">
        <authorList>
            <person name="Hellsten U."/>
            <person name="Grimwood J."/>
            <person name="Chapman J.A."/>
            <person name="Shapiro H."/>
            <person name="Aerts A."/>
            <person name="Otillar R.P."/>
            <person name="Terry A.Y."/>
            <person name="Boore J.L."/>
            <person name="Simakov O."/>
            <person name="Marletaz F."/>
            <person name="Cho S.-J."/>
            <person name="Edsinger-Gonzales E."/>
            <person name="Havlak P."/>
            <person name="Kuo D.-H."/>
            <person name="Larsson T."/>
            <person name="Lv J."/>
            <person name="Arendt D."/>
            <person name="Savage R."/>
            <person name="Osoegawa K."/>
            <person name="de Jong P."/>
            <person name="Lindberg D.R."/>
            <person name="Seaver E.C."/>
            <person name="Weisblat D.A."/>
            <person name="Putnam N.H."/>
            <person name="Grigoriev I.V."/>
            <person name="Rokhsar D.S."/>
        </authorList>
    </citation>
    <scope>NUCLEOTIDE SEQUENCE</scope>
    <source>
        <strain evidence="10">I ESC-2004</strain>
    </source>
</reference>
<dbReference type="HOGENOM" id="CLU_000288_7_40_1"/>
<evidence type="ECO:0000259" key="7">
    <source>
        <dbReference type="PROSITE" id="PS50011"/>
    </source>
</evidence>
<dbReference type="InterPro" id="IPR001245">
    <property type="entry name" value="Ser-Thr/Tyr_kinase_cat_dom"/>
</dbReference>